<dbReference type="Proteomes" id="UP001066276">
    <property type="component" value="Chromosome 1_2"/>
</dbReference>
<evidence type="ECO:0000313" key="1">
    <source>
        <dbReference type="EMBL" id="KAJ1207917.1"/>
    </source>
</evidence>
<keyword evidence="2" id="KW-1185">Reference proteome</keyword>
<sequence>MARNQRRGALDWVYCTSASHPVRPFSSSIGGEDPWGPCHGFSWRLHHSTLRGQAFREEVRTLWEALKVVIWGVCMAKQHGVLGAIHRELADLEAKLAMLEKQICVDMSSALLGEVREKLTQ</sequence>
<evidence type="ECO:0000313" key="2">
    <source>
        <dbReference type="Proteomes" id="UP001066276"/>
    </source>
</evidence>
<accession>A0AAV7W5T4</accession>
<reference evidence="1" key="1">
    <citation type="journal article" date="2022" name="bioRxiv">
        <title>Sequencing and chromosome-scale assembly of the giantPleurodeles waltlgenome.</title>
        <authorList>
            <person name="Brown T."/>
            <person name="Elewa A."/>
            <person name="Iarovenko S."/>
            <person name="Subramanian E."/>
            <person name="Araus A.J."/>
            <person name="Petzold A."/>
            <person name="Susuki M."/>
            <person name="Suzuki K.-i.T."/>
            <person name="Hayashi T."/>
            <person name="Toyoda A."/>
            <person name="Oliveira C."/>
            <person name="Osipova E."/>
            <person name="Leigh N.D."/>
            <person name="Simon A."/>
            <person name="Yun M.H."/>
        </authorList>
    </citation>
    <scope>NUCLEOTIDE SEQUENCE</scope>
    <source>
        <strain evidence="1">20211129_DDA</strain>
        <tissue evidence="1">Liver</tissue>
    </source>
</reference>
<organism evidence="1 2">
    <name type="scientific">Pleurodeles waltl</name>
    <name type="common">Iberian ribbed newt</name>
    <dbReference type="NCBI Taxonomy" id="8319"/>
    <lineage>
        <taxon>Eukaryota</taxon>
        <taxon>Metazoa</taxon>
        <taxon>Chordata</taxon>
        <taxon>Craniata</taxon>
        <taxon>Vertebrata</taxon>
        <taxon>Euteleostomi</taxon>
        <taxon>Amphibia</taxon>
        <taxon>Batrachia</taxon>
        <taxon>Caudata</taxon>
        <taxon>Salamandroidea</taxon>
        <taxon>Salamandridae</taxon>
        <taxon>Pleurodelinae</taxon>
        <taxon>Pleurodeles</taxon>
    </lineage>
</organism>
<protein>
    <submittedName>
        <fullName evidence="1">Uncharacterized protein</fullName>
    </submittedName>
</protein>
<name>A0AAV7W5T4_PLEWA</name>
<dbReference type="EMBL" id="JANPWB010000002">
    <property type="protein sequence ID" value="KAJ1207917.1"/>
    <property type="molecule type" value="Genomic_DNA"/>
</dbReference>
<dbReference type="AlphaFoldDB" id="A0AAV7W5T4"/>
<proteinExistence type="predicted"/>
<comment type="caution">
    <text evidence="1">The sequence shown here is derived from an EMBL/GenBank/DDBJ whole genome shotgun (WGS) entry which is preliminary data.</text>
</comment>
<gene>
    <name evidence="1" type="ORF">NDU88_003307</name>
</gene>